<keyword evidence="5" id="KW-1185">Reference proteome</keyword>
<dbReference type="RefSeq" id="WP_320509526.1">
    <property type="nucleotide sequence ID" value="NZ_JAXCLW010000004.1"/>
</dbReference>
<evidence type="ECO:0000259" key="3">
    <source>
        <dbReference type="Pfam" id="PF00496"/>
    </source>
</evidence>
<sequence>MITLGAQVFNGFVRFDRERRPQPDLIESWEVKPGASEWIMNIRSGITFHDGRSLTPDDIIYSLNLHRGKSTSAMVGQMKHVQDITKLSDHQISVKLSRPDAEFIYVLGDFHMRVVADGFKDWSKPIGTGAFKYDSFTPGIRARTVRNADYWRTDGGFVDVVETTVINDTAVRMNALVAGQVDIINRVGKTSVELLNSGSGLKVEKAPTGWHAIMAARMDAAPFDNPDFRLALKYAIDRKALLKTLFNNYGTVGNDHPVPENDPNYNSELPQIAYDLDRAKFHLKKANLGSSPIELTASDAAYEGAVSAAEIYQASAAKAGLDMALKREPIDGFWSNAWLKRPFCESYWAGRSSALQMLSIAYKSDATWNETAWKDQAFDKLLTDASAELDDAKRKHYLWEAQRLLHENGGAVIPVFAHVLEAHSGKVKGYQIGGINDLFNGHIPELVWLDS</sequence>
<accession>A0ABU5EEL2</accession>
<dbReference type="InterPro" id="IPR000914">
    <property type="entry name" value="SBP_5_dom"/>
</dbReference>
<dbReference type="SUPFAM" id="SSF53850">
    <property type="entry name" value="Periplasmic binding protein-like II"/>
    <property type="match status" value="1"/>
</dbReference>
<organism evidence="4 5">
    <name type="scientific">Dongia soli</name>
    <dbReference type="NCBI Taxonomy" id="600628"/>
    <lineage>
        <taxon>Bacteria</taxon>
        <taxon>Pseudomonadati</taxon>
        <taxon>Pseudomonadota</taxon>
        <taxon>Alphaproteobacteria</taxon>
        <taxon>Rhodospirillales</taxon>
        <taxon>Dongiaceae</taxon>
        <taxon>Dongia</taxon>
    </lineage>
</organism>
<dbReference type="Gene3D" id="3.40.190.10">
    <property type="entry name" value="Periplasmic binding protein-like II"/>
    <property type="match status" value="1"/>
</dbReference>
<dbReference type="EMBL" id="JAXCLW010000004">
    <property type="protein sequence ID" value="MDY0884464.1"/>
    <property type="molecule type" value="Genomic_DNA"/>
</dbReference>
<reference evidence="4 5" key="1">
    <citation type="journal article" date="2016" name="Antonie Van Leeuwenhoek">
        <title>Dongia soli sp. nov., isolated from soil from Dokdo, Korea.</title>
        <authorList>
            <person name="Kim D.U."/>
            <person name="Lee H."/>
            <person name="Kim H."/>
            <person name="Kim S.G."/>
            <person name="Ka J.O."/>
        </authorList>
    </citation>
    <scope>NUCLEOTIDE SEQUENCE [LARGE SCALE GENOMIC DNA]</scope>
    <source>
        <strain evidence="4 5">D78</strain>
    </source>
</reference>
<protein>
    <submittedName>
        <fullName evidence="4">ABC transporter substrate-binding protein</fullName>
    </submittedName>
</protein>
<dbReference type="CDD" id="cd08503">
    <property type="entry name" value="PBP2_NikA_DppA_OppA_like_17"/>
    <property type="match status" value="1"/>
</dbReference>
<dbReference type="PIRSF" id="PIRSF002741">
    <property type="entry name" value="MppA"/>
    <property type="match status" value="1"/>
</dbReference>
<gene>
    <name evidence="4" type="ORF">SMD27_16590</name>
</gene>
<dbReference type="Gene3D" id="3.90.76.10">
    <property type="entry name" value="Dipeptide-binding Protein, Domain 1"/>
    <property type="match status" value="1"/>
</dbReference>
<dbReference type="InterPro" id="IPR030678">
    <property type="entry name" value="Peptide/Ni-bd"/>
</dbReference>
<dbReference type="PANTHER" id="PTHR30290">
    <property type="entry name" value="PERIPLASMIC BINDING COMPONENT OF ABC TRANSPORTER"/>
    <property type="match status" value="1"/>
</dbReference>
<dbReference type="Pfam" id="PF00496">
    <property type="entry name" value="SBP_bac_5"/>
    <property type="match status" value="1"/>
</dbReference>
<comment type="subcellular location">
    <subcellularLocation>
        <location evidence="1">Periplasm</location>
    </subcellularLocation>
</comment>
<comment type="similarity">
    <text evidence="2">Belongs to the bacterial solute-binding protein 5 family.</text>
</comment>
<evidence type="ECO:0000313" key="5">
    <source>
        <dbReference type="Proteomes" id="UP001279642"/>
    </source>
</evidence>
<evidence type="ECO:0000256" key="2">
    <source>
        <dbReference type="ARBA" id="ARBA00005695"/>
    </source>
</evidence>
<evidence type="ECO:0000313" key="4">
    <source>
        <dbReference type="EMBL" id="MDY0884464.1"/>
    </source>
</evidence>
<dbReference type="Gene3D" id="3.10.105.10">
    <property type="entry name" value="Dipeptide-binding Protein, Domain 3"/>
    <property type="match status" value="1"/>
</dbReference>
<name>A0ABU5EEL2_9PROT</name>
<dbReference type="Proteomes" id="UP001279642">
    <property type="component" value="Unassembled WGS sequence"/>
</dbReference>
<comment type="caution">
    <text evidence="4">The sequence shown here is derived from an EMBL/GenBank/DDBJ whole genome shotgun (WGS) entry which is preliminary data.</text>
</comment>
<feature type="domain" description="Solute-binding protein family 5" evidence="3">
    <location>
        <begin position="21"/>
        <end position="338"/>
    </location>
</feature>
<dbReference type="InterPro" id="IPR039424">
    <property type="entry name" value="SBP_5"/>
</dbReference>
<evidence type="ECO:0000256" key="1">
    <source>
        <dbReference type="ARBA" id="ARBA00004418"/>
    </source>
</evidence>
<proteinExistence type="inferred from homology"/>